<dbReference type="Gene3D" id="3.40.640.10">
    <property type="entry name" value="Type I PLP-dependent aspartate aminotransferase-like (Major domain)"/>
    <property type="match status" value="1"/>
</dbReference>
<gene>
    <name evidence="6" type="ORF">A4R35_06865</name>
</gene>
<dbReference type="InterPro" id="IPR004838">
    <property type="entry name" value="NHTrfase_class1_PyrdxlP-BS"/>
</dbReference>
<evidence type="ECO:0000256" key="4">
    <source>
        <dbReference type="RuleBase" id="RU000481"/>
    </source>
</evidence>
<dbReference type="InterPro" id="IPR015424">
    <property type="entry name" value="PyrdxlP-dep_Trfase"/>
</dbReference>
<name>A0A328VHM0_9CHLR</name>
<protein>
    <recommendedName>
        <fullName evidence="4">Aminotransferase</fullName>
        <ecNumber evidence="4">2.6.1.-</ecNumber>
    </recommendedName>
</protein>
<evidence type="ECO:0000313" key="6">
    <source>
        <dbReference type="EMBL" id="RAQ95250.1"/>
    </source>
</evidence>
<dbReference type="PANTHER" id="PTHR42832:SF3">
    <property type="entry name" value="L-GLUTAMINE--4-(METHYLSULFANYL)-2-OXOBUTANOATE AMINOTRANSFERASE"/>
    <property type="match status" value="1"/>
</dbReference>
<dbReference type="AlphaFoldDB" id="A0A328VHM0"/>
<dbReference type="Pfam" id="PF00155">
    <property type="entry name" value="Aminotran_1_2"/>
    <property type="match status" value="1"/>
</dbReference>
<dbReference type="PROSITE" id="PS00105">
    <property type="entry name" value="AA_TRANSFER_CLASS_1"/>
    <property type="match status" value="1"/>
</dbReference>
<dbReference type="InterPro" id="IPR015421">
    <property type="entry name" value="PyrdxlP-dep_Trfase_major"/>
</dbReference>
<dbReference type="SUPFAM" id="SSF53383">
    <property type="entry name" value="PLP-dependent transferases"/>
    <property type="match status" value="1"/>
</dbReference>
<comment type="caution">
    <text evidence="6">The sequence shown here is derived from an EMBL/GenBank/DDBJ whole genome shotgun (WGS) entry which is preliminary data.</text>
</comment>
<keyword evidence="3 4" id="KW-0808">Transferase</keyword>
<evidence type="ECO:0000256" key="3">
    <source>
        <dbReference type="ARBA" id="ARBA00022679"/>
    </source>
</evidence>
<keyword evidence="2 4" id="KW-0032">Aminotransferase</keyword>
<evidence type="ECO:0000313" key="7">
    <source>
        <dbReference type="Proteomes" id="UP000248706"/>
    </source>
</evidence>
<dbReference type="Gene3D" id="3.90.1150.10">
    <property type="entry name" value="Aspartate Aminotransferase, domain 1"/>
    <property type="match status" value="1"/>
</dbReference>
<dbReference type="NCBIfam" id="NF006756">
    <property type="entry name" value="PRK09276.1"/>
    <property type="match status" value="1"/>
</dbReference>
<proteinExistence type="inferred from homology"/>
<organism evidence="6 7">
    <name type="scientific">Thermogemmatispora tikiterensis</name>
    <dbReference type="NCBI Taxonomy" id="1825093"/>
    <lineage>
        <taxon>Bacteria</taxon>
        <taxon>Bacillati</taxon>
        <taxon>Chloroflexota</taxon>
        <taxon>Ktedonobacteria</taxon>
        <taxon>Thermogemmatisporales</taxon>
        <taxon>Thermogemmatisporaceae</taxon>
        <taxon>Thermogemmatispora</taxon>
    </lineage>
</organism>
<evidence type="ECO:0000259" key="5">
    <source>
        <dbReference type="Pfam" id="PF00155"/>
    </source>
</evidence>
<dbReference type="GO" id="GO:0030170">
    <property type="term" value="F:pyridoxal phosphate binding"/>
    <property type="evidence" value="ECO:0007669"/>
    <property type="project" value="InterPro"/>
</dbReference>
<dbReference type="GO" id="GO:0008483">
    <property type="term" value="F:transaminase activity"/>
    <property type="evidence" value="ECO:0007669"/>
    <property type="project" value="UniProtKB-KW"/>
</dbReference>
<dbReference type="OrthoDB" id="9813612at2"/>
<sequence length="402" mass="44544">MISLANAKGEPSVQLSRLVQSLPPYHFAETQKKLAARQAAGVDVINLSMGDPDLPAPSTVIERLCQAAHDPENHRYPEYRGLRALHEAFVAWFQRRFGVTLTPEEETLPLLGSKEGLAYVAAAVLNPGDVALVPDPNYTVYVTGTTSIGAHPYLLPLRESHDYLPDLESIPSPVLQQARLLWLNYPNNPTAACADQAFFERAVAFARRHDLLIVHDMAYAEVYFEQRPPSILEIPGAREVAVELHSLSKTYNMAGFRVGWLVGNREVVDAVGRLKSNIDSGMFRPIQHAAIAALQLPDSWIQERNAVYRRRRDLLVAGCNSLGLRARQTQAGLYVWAAVPEGFKARDFASWLFDQTGVLLTPGSNFGAAGEGYLRISMTAPEERIEAALQRMKTALRELPRP</sequence>
<evidence type="ECO:0000256" key="2">
    <source>
        <dbReference type="ARBA" id="ARBA00022576"/>
    </source>
</evidence>
<dbReference type="InterPro" id="IPR015422">
    <property type="entry name" value="PyrdxlP-dep_Trfase_small"/>
</dbReference>
<comment type="similarity">
    <text evidence="4">Belongs to the class-I pyridoxal-phosphate-dependent aminotransferase family.</text>
</comment>
<accession>A0A328VHM0</accession>
<dbReference type="CDD" id="cd00609">
    <property type="entry name" value="AAT_like"/>
    <property type="match status" value="1"/>
</dbReference>
<feature type="domain" description="Aminotransferase class I/classII large" evidence="5">
    <location>
        <begin position="43"/>
        <end position="391"/>
    </location>
</feature>
<dbReference type="InterPro" id="IPR050881">
    <property type="entry name" value="LL-DAP_aminotransferase"/>
</dbReference>
<dbReference type="InterPro" id="IPR004839">
    <property type="entry name" value="Aminotransferase_I/II_large"/>
</dbReference>
<evidence type="ECO:0000256" key="1">
    <source>
        <dbReference type="ARBA" id="ARBA00001933"/>
    </source>
</evidence>
<dbReference type="EMBL" id="MCIF01000002">
    <property type="protein sequence ID" value="RAQ95250.1"/>
    <property type="molecule type" value="Genomic_DNA"/>
</dbReference>
<comment type="cofactor">
    <cofactor evidence="1 4">
        <name>pyridoxal 5'-phosphate</name>
        <dbReference type="ChEBI" id="CHEBI:597326"/>
    </cofactor>
</comment>
<dbReference type="PANTHER" id="PTHR42832">
    <property type="entry name" value="AMINO ACID AMINOTRANSFERASE"/>
    <property type="match status" value="1"/>
</dbReference>
<dbReference type="EC" id="2.6.1.-" evidence="4"/>
<keyword evidence="7" id="KW-1185">Reference proteome</keyword>
<dbReference type="Proteomes" id="UP000248706">
    <property type="component" value="Unassembled WGS sequence"/>
</dbReference>
<reference evidence="6 7" key="1">
    <citation type="submission" date="2016-08" db="EMBL/GenBank/DDBJ databases">
        <title>Analysis of Carbohydrate Active Enzymes in Thermogemmatispora T81 Reveals Carbohydrate Degradation Ability.</title>
        <authorList>
            <person name="Tomazini A."/>
            <person name="Lal S."/>
            <person name="Stott M."/>
            <person name="Henrissat B."/>
            <person name="Polikarpov I."/>
            <person name="Sparling R."/>
            <person name="Levin D.B."/>
        </authorList>
    </citation>
    <scope>NUCLEOTIDE SEQUENCE [LARGE SCALE GENOMIC DNA]</scope>
    <source>
        <strain evidence="6 7">T81</strain>
    </source>
</reference>